<dbReference type="GO" id="GO:0031123">
    <property type="term" value="P:RNA 3'-end processing"/>
    <property type="evidence" value="ECO:0007669"/>
    <property type="project" value="TreeGrafter"/>
</dbReference>
<dbReference type="Proteomes" id="UP000887565">
    <property type="component" value="Unplaced"/>
</dbReference>
<protein>
    <submittedName>
        <fullName evidence="3">PAP-associated domain-containing protein</fullName>
    </submittedName>
</protein>
<accession>A0A915JQV0</accession>
<evidence type="ECO:0000256" key="1">
    <source>
        <dbReference type="SAM" id="MobiDB-lite"/>
    </source>
</evidence>
<dbReference type="AlphaFoldDB" id="A0A915JQV0"/>
<dbReference type="SUPFAM" id="SSF81631">
    <property type="entry name" value="PAP/OAS1 substrate-binding domain"/>
    <property type="match status" value="1"/>
</dbReference>
<evidence type="ECO:0000313" key="3">
    <source>
        <dbReference type="WBParaSite" id="nRc.2.0.1.t28478-RA"/>
    </source>
</evidence>
<keyword evidence="2" id="KW-1185">Reference proteome</keyword>
<dbReference type="PANTHER" id="PTHR12271:SF66">
    <property type="entry name" value="TERMINAL URIDYLYLTRANSFERASE TAILOR"/>
    <property type="match status" value="1"/>
</dbReference>
<dbReference type="Gene3D" id="1.10.1410.10">
    <property type="match status" value="1"/>
</dbReference>
<dbReference type="PANTHER" id="PTHR12271">
    <property type="entry name" value="POLY A POLYMERASE CID PAP -RELATED"/>
    <property type="match status" value="1"/>
</dbReference>
<dbReference type="OMA" id="KITAACT"/>
<dbReference type="GO" id="GO:0050265">
    <property type="term" value="F:RNA uridylyltransferase activity"/>
    <property type="evidence" value="ECO:0007669"/>
    <property type="project" value="TreeGrafter"/>
</dbReference>
<sequence length="249" mass="28792">VVFPAFRIIAVCWRLWAKACRLDNFRCGSIPAYVFDLMLIHFLQNCQPPLLPILHRNPDAFDNIDVAESESENYETDIQKITAACTEFGITTSPHEWNLGRIFVQILKYYAIEDRFNTVATVRTIKKVTKDSRAWNNRGIAVEDPFMPLKNVAQMTTEIYQYFQKCLHNSYKYFTIPQTAKFGPLFKFENDRLIIRESLTVPLYKEKMKPQSQEKASEKTKKSPNTPLKPVDIVEKVKKSVTEITNGAT</sequence>
<proteinExistence type="predicted"/>
<feature type="region of interest" description="Disordered" evidence="1">
    <location>
        <begin position="206"/>
        <end position="231"/>
    </location>
</feature>
<evidence type="ECO:0000313" key="2">
    <source>
        <dbReference type="Proteomes" id="UP000887565"/>
    </source>
</evidence>
<reference evidence="3" key="1">
    <citation type="submission" date="2022-11" db="UniProtKB">
        <authorList>
            <consortium name="WormBaseParasite"/>
        </authorList>
    </citation>
    <scope>IDENTIFICATION</scope>
</reference>
<dbReference type="WBParaSite" id="nRc.2.0.1.t28478-RA">
    <property type="protein sequence ID" value="nRc.2.0.1.t28478-RA"/>
    <property type="gene ID" value="nRc.2.0.1.g28478"/>
</dbReference>
<organism evidence="2 3">
    <name type="scientific">Romanomermis culicivorax</name>
    <name type="common">Nematode worm</name>
    <dbReference type="NCBI Taxonomy" id="13658"/>
    <lineage>
        <taxon>Eukaryota</taxon>
        <taxon>Metazoa</taxon>
        <taxon>Ecdysozoa</taxon>
        <taxon>Nematoda</taxon>
        <taxon>Enoplea</taxon>
        <taxon>Dorylaimia</taxon>
        <taxon>Mermithida</taxon>
        <taxon>Mermithoidea</taxon>
        <taxon>Mermithidae</taxon>
        <taxon>Romanomermis</taxon>
    </lineage>
</organism>
<name>A0A915JQV0_ROMCU</name>